<organism evidence="2 3">
    <name type="scientific">Paramarasmius palmivorus</name>
    <dbReference type="NCBI Taxonomy" id="297713"/>
    <lineage>
        <taxon>Eukaryota</taxon>
        <taxon>Fungi</taxon>
        <taxon>Dikarya</taxon>
        <taxon>Basidiomycota</taxon>
        <taxon>Agaricomycotina</taxon>
        <taxon>Agaricomycetes</taxon>
        <taxon>Agaricomycetidae</taxon>
        <taxon>Agaricales</taxon>
        <taxon>Marasmiineae</taxon>
        <taxon>Marasmiaceae</taxon>
        <taxon>Paramarasmius</taxon>
    </lineage>
</organism>
<evidence type="ECO:0000313" key="3">
    <source>
        <dbReference type="Proteomes" id="UP001383192"/>
    </source>
</evidence>
<evidence type="ECO:0000256" key="1">
    <source>
        <dbReference type="SAM" id="MobiDB-lite"/>
    </source>
</evidence>
<accession>A0AAW0AYV2</accession>
<dbReference type="EMBL" id="JAYKXP010000222">
    <property type="protein sequence ID" value="KAK7018724.1"/>
    <property type="molecule type" value="Genomic_DNA"/>
</dbReference>
<comment type="caution">
    <text evidence="2">The sequence shown here is derived from an EMBL/GenBank/DDBJ whole genome shotgun (WGS) entry which is preliminary data.</text>
</comment>
<dbReference type="Proteomes" id="UP001383192">
    <property type="component" value="Unassembled WGS sequence"/>
</dbReference>
<evidence type="ECO:0008006" key="4">
    <source>
        <dbReference type="Google" id="ProtNLM"/>
    </source>
</evidence>
<reference evidence="2 3" key="1">
    <citation type="submission" date="2024-01" db="EMBL/GenBank/DDBJ databases">
        <title>A draft genome for a cacao thread blight-causing isolate of Paramarasmius palmivorus.</title>
        <authorList>
            <person name="Baruah I.K."/>
            <person name="Bukari Y."/>
            <person name="Amoako-Attah I."/>
            <person name="Meinhardt L.W."/>
            <person name="Bailey B.A."/>
            <person name="Cohen S.P."/>
        </authorList>
    </citation>
    <scope>NUCLEOTIDE SEQUENCE [LARGE SCALE GENOMIC DNA]</scope>
    <source>
        <strain evidence="2 3">GH-12</strain>
    </source>
</reference>
<evidence type="ECO:0000313" key="2">
    <source>
        <dbReference type="EMBL" id="KAK7018724.1"/>
    </source>
</evidence>
<name>A0AAW0AYV2_9AGAR</name>
<gene>
    <name evidence="2" type="ORF">VNI00_018284</name>
</gene>
<protein>
    <recommendedName>
        <fullName evidence="4">F-box domain-containing protein</fullName>
    </recommendedName>
</protein>
<proteinExistence type="predicted"/>
<sequence>MDHLTALPYPARSPIFDALNPADLMTAKKLSWALRCQVSQYERTTFGLNAIYGPFFKSFDDIERFRTFQSDSGALVSGSVLVRVLSRRGFTPSDLDLFVRTGRVLDSGKLLGSLGYKFKPLSTVMEGKRVKSLEQSPVFPEAVDAALASHHPGAGTVAERYDDCSVAGVFNFRNEDGMNVQVVATKGEPVEAILGFYSTLVMNVATATQVVSLYPMTSFVKRWAMYLRPYTWSVIHARIKYEFRGWQSVDMVTAAQAASVDNELSVKTRWFGDRHCWIIDLPPLANPVSKRDAFHSLKVTSWSLRYSAVSGARILVNRMTLPSLSSSYVITWEAERAVWHHPCFRSLDPSRVAEVIRIAPPSDPGDEDASSVSGVARLEGDGPGEVPDIAVGDEVVETDVAQDDDSVRTRFFA</sequence>
<keyword evidence="3" id="KW-1185">Reference proteome</keyword>
<feature type="region of interest" description="Disordered" evidence="1">
    <location>
        <begin position="360"/>
        <end position="391"/>
    </location>
</feature>
<dbReference type="AlphaFoldDB" id="A0AAW0AYV2"/>